<keyword evidence="3" id="KW-0808">Transferase</keyword>
<dbReference type="InterPro" id="IPR028098">
    <property type="entry name" value="Glyco_trans_4-like_N"/>
</dbReference>
<dbReference type="InterPro" id="IPR001296">
    <property type="entry name" value="Glyco_trans_1"/>
</dbReference>
<dbReference type="InterPro" id="IPR039498">
    <property type="entry name" value="NTP_transf_5"/>
</dbReference>
<evidence type="ECO:0000259" key="2">
    <source>
        <dbReference type="Pfam" id="PF13439"/>
    </source>
</evidence>
<accession>A4TXA4</accession>
<dbReference type="EMBL" id="CU459003">
    <property type="protein sequence ID" value="CAM75261.1"/>
    <property type="molecule type" value="Genomic_DNA"/>
</dbReference>
<dbReference type="InterPro" id="IPR050194">
    <property type="entry name" value="Glycosyltransferase_grp1"/>
</dbReference>
<evidence type="ECO:0000259" key="1">
    <source>
        <dbReference type="Pfam" id="PF00534"/>
    </source>
</evidence>
<sequence>MIRVLMVHCEFRPQSSGVARHMEGLARALSDRGDIVLTILVQRLTEGPARGYEVDGAGFKTLFAQMRRCDVVHVHGARTVISTLALRLARLLGKPAVFTPHCYYQGGDWLNRMSKRLWDWGVERSSLHHADAVILLHSGWRQSLTELGFRPRRTEVIPNCIDASAVRDRQVANPARRLSGQPAVLSVGRIDKVKRLDDVIGALLEPGLEEAELHIVGQGDDLVRLQAQVIGLGLGARVHFLGWRDDDETAAMVGGCDAMVLASEREGLPTVFLESLLARTPIAVSDIDGNRAIADAVGWHHVFTLGDRRALAACVLECAAASVLPAIADTVERLFSWQSRGDDVAALYDDILRQRQAASLTALPALAPEFEALRHCVALALDPSGNGHALGHALARVAAWDDFIGGAERHRVAPLVLAALKKMPADAIAPARLRALQRRNRRNALRGMAQIAELARLMRAFQDQGIKVLVLKGVALSQRLYADPFRRGVGDMDLLIGRADFFPAHALLVANGYVRQDSLATHPPLGDLVALMKDCAYVHDGGHVVELHLQLSERDDCPEWDFPVLWRDRAEIRVQNLVLPTLSDRVLVPYLLAHGARHCWDRLCWLADIAMLFKDEALRLQSLDDCARLGWKNEAAHADALIGLWLGEGATLAQVSVPMRWFMQAFFSDRRWLERPRRGTAAWISLEFRRRLWGIRLSGDWRCNLAAVKRALRNPVDESLIPLPAPLTFLYPLLRPVGWVLRNFIYRARRRE</sequence>
<dbReference type="CDD" id="cd03801">
    <property type="entry name" value="GT4_PimA-like"/>
    <property type="match status" value="1"/>
</dbReference>
<feature type="domain" description="Glycosyltransferase subfamily 4-like N-terminal" evidence="2">
    <location>
        <begin position="16"/>
        <end position="163"/>
    </location>
</feature>
<dbReference type="AlphaFoldDB" id="A4TXA4"/>
<keyword evidence="3" id="KW-0328">Glycosyltransferase</keyword>
<dbReference type="SUPFAM" id="SSF53756">
    <property type="entry name" value="UDP-Glycosyltransferase/glycogen phosphorylase"/>
    <property type="match status" value="1"/>
</dbReference>
<dbReference type="Pfam" id="PF14907">
    <property type="entry name" value="NTP_transf_5"/>
    <property type="match status" value="1"/>
</dbReference>
<proteinExistence type="predicted"/>
<evidence type="ECO:0000313" key="3">
    <source>
        <dbReference type="EMBL" id="CAM75261.1"/>
    </source>
</evidence>
<reference evidence="3" key="1">
    <citation type="journal article" date="2007" name="J. Bacteriol.">
        <title>Comparative genome analysis of four magnetotactic bacteria reveals a complex set of group-specific genes implicated in magnetosome biomineralization and function.</title>
        <authorList>
            <person name="Richter M."/>
            <person name="Kube M."/>
            <person name="Bazylinski D.A."/>
            <person name="Lombardot T."/>
            <person name="Gloeckner F.O."/>
            <person name="Reinhardt R."/>
            <person name="Schueler D."/>
        </authorList>
    </citation>
    <scope>NUCLEOTIDE SEQUENCE</scope>
    <source>
        <strain evidence="3">MSR-1</strain>
    </source>
</reference>
<organism evidence="3">
    <name type="scientific">Magnetospirillum gryphiswaldense</name>
    <dbReference type="NCBI Taxonomy" id="55518"/>
    <lineage>
        <taxon>Bacteria</taxon>
        <taxon>Pseudomonadati</taxon>
        <taxon>Pseudomonadota</taxon>
        <taxon>Alphaproteobacteria</taxon>
        <taxon>Rhodospirillales</taxon>
        <taxon>Rhodospirillaceae</taxon>
        <taxon>Magnetospirillum</taxon>
    </lineage>
</organism>
<dbReference type="Gene3D" id="3.40.50.2000">
    <property type="entry name" value="Glycogen Phosphorylase B"/>
    <property type="match status" value="2"/>
</dbReference>
<dbReference type="RefSeq" id="WP_024078868.1">
    <property type="nucleotide sequence ID" value="NZ_CP027527.1"/>
</dbReference>
<dbReference type="PANTHER" id="PTHR45947:SF3">
    <property type="entry name" value="SULFOQUINOVOSYL TRANSFERASE SQD2"/>
    <property type="match status" value="1"/>
</dbReference>
<dbReference type="GO" id="GO:0016757">
    <property type="term" value="F:glycosyltransferase activity"/>
    <property type="evidence" value="ECO:0007669"/>
    <property type="project" value="UniProtKB-KW"/>
</dbReference>
<feature type="domain" description="Glycosyl transferase family 1" evidence="1">
    <location>
        <begin position="179"/>
        <end position="294"/>
    </location>
</feature>
<dbReference type="Pfam" id="PF00534">
    <property type="entry name" value="Glycos_transf_1"/>
    <property type="match status" value="1"/>
</dbReference>
<name>A4TXA4_9PROT</name>
<dbReference type="PANTHER" id="PTHR45947">
    <property type="entry name" value="SULFOQUINOVOSYL TRANSFERASE SQD2"/>
    <property type="match status" value="1"/>
</dbReference>
<gene>
    <name evidence="3" type="ORF">MGR_3522</name>
</gene>
<dbReference type="Pfam" id="PF13439">
    <property type="entry name" value="Glyco_transf_4"/>
    <property type="match status" value="1"/>
</dbReference>
<protein>
    <submittedName>
        <fullName evidence="3">Galactosyltransferase</fullName>
    </submittedName>
</protein>